<dbReference type="InterPro" id="IPR036465">
    <property type="entry name" value="vWFA_dom_sf"/>
</dbReference>
<reference evidence="2 3" key="1">
    <citation type="submission" date="2018-08" db="EMBL/GenBank/DDBJ databases">
        <title>Genomic Encyclopedia of Archaeal and Bacterial Type Strains, Phase II (KMG-II): from individual species to whole genera.</title>
        <authorList>
            <person name="Goeker M."/>
        </authorList>
    </citation>
    <scope>NUCLEOTIDE SEQUENCE [LARGE SCALE GENOMIC DNA]</scope>
    <source>
        <strain evidence="2 3">DSM 15986</strain>
    </source>
</reference>
<sequence>MKKNEIVKINQRSLPSKGPNALEKFGKLQGKLAALKSSLNKNEVIPRIYNQLVLFVLDGSRSMEGLSLNKISKAQDIHENVQKVLDRLRNSKNKTSFDICFVAFSDEFKNVFGIKELKEVSEQQSFNSLKLLDKTGGTQLLPALCEVEKMVDEYMDMKDNLLPRNTLILLMTDGMMDDYKDSLMKIEELKLNENLSISVMYLDQLIEEGSKWYSWDEEKDELDYSKETPVEEVREKRKKRAEKLKHFASSDDLFMSAVDPEAIRNHMINSITATSQLI</sequence>
<proteinExistence type="predicted"/>
<keyword evidence="3" id="KW-1185">Reference proteome</keyword>
<protein>
    <submittedName>
        <fullName evidence="2">von Willebrand factor type A domain-containing protein</fullName>
    </submittedName>
</protein>
<dbReference type="SUPFAM" id="SSF53300">
    <property type="entry name" value="vWA-like"/>
    <property type="match status" value="1"/>
</dbReference>
<comment type="caution">
    <text evidence="2">The sequence shown here is derived from an EMBL/GenBank/DDBJ whole genome shotgun (WGS) entry which is preliminary data.</text>
</comment>
<name>A0A3E0DQB4_9BACT</name>
<dbReference type="EMBL" id="QUNF01000013">
    <property type="protein sequence ID" value="REG85315.1"/>
    <property type="molecule type" value="Genomic_DNA"/>
</dbReference>
<gene>
    <name evidence="2" type="ORF">C8N25_1132</name>
</gene>
<accession>A0A3E0DQB4</accession>
<dbReference type="CDD" id="cd00198">
    <property type="entry name" value="vWFA"/>
    <property type="match status" value="1"/>
</dbReference>
<dbReference type="InterPro" id="IPR002035">
    <property type="entry name" value="VWF_A"/>
</dbReference>
<organism evidence="2 3">
    <name type="scientific">Algoriphagus antarcticus</name>
    <dbReference type="NCBI Taxonomy" id="238540"/>
    <lineage>
        <taxon>Bacteria</taxon>
        <taxon>Pseudomonadati</taxon>
        <taxon>Bacteroidota</taxon>
        <taxon>Cytophagia</taxon>
        <taxon>Cytophagales</taxon>
        <taxon>Cyclobacteriaceae</taxon>
        <taxon>Algoriphagus</taxon>
    </lineage>
</organism>
<feature type="domain" description="VWFA" evidence="1">
    <location>
        <begin position="52"/>
        <end position="271"/>
    </location>
</feature>
<dbReference type="Proteomes" id="UP000256405">
    <property type="component" value="Unassembled WGS sequence"/>
</dbReference>
<evidence type="ECO:0000259" key="1">
    <source>
        <dbReference type="PROSITE" id="PS50234"/>
    </source>
</evidence>
<evidence type="ECO:0000313" key="2">
    <source>
        <dbReference type="EMBL" id="REG85315.1"/>
    </source>
</evidence>
<dbReference type="RefSeq" id="WP_086543820.1">
    <property type="nucleotide sequence ID" value="NZ_MSSW01000093.1"/>
</dbReference>
<dbReference type="Gene3D" id="3.40.50.410">
    <property type="entry name" value="von Willebrand factor, type A domain"/>
    <property type="match status" value="1"/>
</dbReference>
<dbReference type="OrthoDB" id="1437859at2"/>
<dbReference type="AlphaFoldDB" id="A0A3E0DQB4"/>
<evidence type="ECO:0000313" key="3">
    <source>
        <dbReference type="Proteomes" id="UP000256405"/>
    </source>
</evidence>
<dbReference type="PROSITE" id="PS50234">
    <property type="entry name" value="VWFA"/>
    <property type="match status" value="1"/>
</dbReference>
<dbReference type="Pfam" id="PF00092">
    <property type="entry name" value="VWA"/>
    <property type="match status" value="1"/>
</dbReference>